<dbReference type="InterPro" id="IPR012545">
    <property type="entry name" value="DUF1697"/>
</dbReference>
<feature type="region of interest" description="Disordered" evidence="1">
    <location>
        <begin position="1"/>
        <end position="26"/>
    </location>
</feature>
<dbReference type="SUPFAM" id="SSF160379">
    <property type="entry name" value="SP0830-like"/>
    <property type="match status" value="1"/>
</dbReference>
<dbReference type="Gene3D" id="3.30.70.1280">
    <property type="entry name" value="SP0830-like domains"/>
    <property type="match status" value="1"/>
</dbReference>
<organism evidence="2 3">
    <name type="scientific">Glutamicibacter creatinolyticus</name>
    <dbReference type="NCBI Taxonomy" id="162496"/>
    <lineage>
        <taxon>Bacteria</taxon>
        <taxon>Bacillati</taxon>
        <taxon>Actinomycetota</taxon>
        <taxon>Actinomycetes</taxon>
        <taxon>Micrococcales</taxon>
        <taxon>Micrococcaceae</taxon>
        <taxon>Glutamicibacter</taxon>
    </lineage>
</organism>
<gene>
    <name evidence="2" type="ORF">GcLGCM259_2711</name>
</gene>
<dbReference type="PANTHER" id="PTHR36439:SF1">
    <property type="entry name" value="DUF1697 DOMAIN-CONTAINING PROTEIN"/>
    <property type="match status" value="1"/>
</dbReference>
<protein>
    <submittedName>
        <fullName evidence="2">MFS transporter</fullName>
    </submittedName>
</protein>
<dbReference type="KEGG" id="gcr:GcLGCM259_2711"/>
<keyword evidence="3" id="KW-1185">Reference proteome</keyword>
<evidence type="ECO:0000313" key="3">
    <source>
        <dbReference type="Proteomes" id="UP000307000"/>
    </source>
</evidence>
<evidence type="ECO:0000256" key="1">
    <source>
        <dbReference type="SAM" id="MobiDB-lite"/>
    </source>
</evidence>
<name>A0A5B7WWN1_9MICC</name>
<accession>A0A5B7WWN1</accession>
<dbReference type="EMBL" id="CP034412">
    <property type="protein sequence ID" value="QCY48418.1"/>
    <property type="molecule type" value="Genomic_DNA"/>
</dbReference>
<proteinExistence type="predicted"/>
<dbReference type="AlphaFoldDB" id="A0A5B7WWN1"/>
<evidence type="ECO:0000313" key="2">
    <source>
        <dbReference type="EMBL" id="QCY48418.1"/>
    </source>
</evidence>
<reference evidence="2 3" key="1">
    <citation type="submission" date="2018-12" db="EMBL/GenBank/DDBJ databases">
        <title>Complete Genome Sequence of Glutamicibacter creatinolyticus strain LGCM259,isolated from an abscess of a 12-year-old mare in Italy.</title>
        <authorList>
            <person name="Santos R.G."/>
            <person name="Silva A.L."/>
            <person name="Seyffert N."/>
            <person name="Castro T.L.P."/>
            <person name="Attili A.R."/>
            <person name="Rifici C."/>
            <person name="Mazzullo G."/>
            <person name="Brenig B."/>
            <person name="Venanzi F."/>
            <person name="Azevedo V."/>
        </authorList>
    </citation>
    <scope>NUCLEOTIDE SEQUENCE [LARGE SCALE GENOMIC DNA]</scope>
    <source>
        <strain evidence="2 3">LGCM 259</strain>
    </source>
</reference>
<sequence length="212" mass="22667">MVRLDEAMTRTRQEQARPDPGPGERGEQVLLLRGINVGGIKLPMAELARILQEAGFAAVRTVLATGNAILTSELDPPATGRRAEQAIDAQFGHRIRCLAYPGPGFAALATGFPVQPPHGNYHRYLSFTPSPAAAGALAAALEEQLACRGLRAAEPFAVHGPALGWVAERGTSTSDPLAQALQRLAPTHLHTTRNLNTVQRMARILRAPEHDA</sequence>
<dbReference type="PANTHER" id="PTHR36439">
    <property type="entry name" value="BLL4334 PROTEIN"/>
    <property type="match status" value="1"/>
</dbReference>
<dbReference type="Proteomes" id="UP000307000">
    <property type="component" value="Chromosome"/>
</dbReference>
<dbReference type="Pfam" id="PF08002">
    <property type="entry name" value="DUF1697"/>
    <property type="match status" value="1"/>
</dbReference>